<feature type="compositionally biased region" description="Basic and acidic residues" evidence="1">
    <location>
        <begin position="1018"/>
        <end position="1042"/>
    </location>
</feature>
<evidence type="ECO:0000313" key="2">
    <source>
        <dbReference type="EMBL" id="CAG5927811.1"/>
    </source>
</evidence>
<proteinExistence type="predicted"/>
<protein>
    <submittedName>
        <fullName evidence="2">(Atlantic silverside) hypothetical protein</fullName>
    </submittedName>
</protein>
<sequence length="1135" mass="129451">MLDDEGQLCGDVEVLGDEQPSTSRACQEEQPGLGEEQPSTSRQGESDGEEAEEELPGSGGEAQKKDSPCLLVLGCSSSSTGCSSWHALLLWLLHTELRLGLTSTNLHLNDTHSRLRIPRYCLNVTGLWFRQHAQKRLTLSKRHYDSTQDEVRAYKVRTYQSDAVIKKQKKQYRVNTQDKVRAYKVRTYQSDAVIKNKKKQYRVFKYKTDLSYQRRQKQYIVNRYNTERDFKNRQKQYYFTRYNTDTAFKEAQKRYRTLRYLENSSHRIKKRKRLTLSKRHYDSTQDEVRAYKVRTYQSDAVIKKRYRVHKYKTDIAYQRRQKQYVVTRYNTEMGYKERQKQYIVNRYNTEMGYKERQKQYIVNRYNTERDFKNRQKQYYVTRYNTDSSFKEGQKSFLLRSAQLRLLRSTTELWLLHTELRLGLTSTNLHLNDTHSRLRISRYCLNVTGLWFRQHTQLLAVERLVALINRQPWDKVSNEDLAHVRNLEEALTLGQRVQTAASRRPKAAPASSTVRLAVRLLLGARTHTASGVRGTAACTTSFLSWMPRKSKKARAAKERFRKLDVDVAQRPGVPGTELVGRQKLSGAGAHGTGWRHKVRRMPRKSKKARAAKERFRKLDVDVAQRPGVPGTELVGRQKLSGTGAHGTGWRHKVRRWPTSRVTGRSHKLVLPPPHPDKQVLKVPDSHNHHITDCCGSRRPPCAAQSLPGRMLWKGSSSLQPQSLIRNIWFVLLVGDSHLRSVADGIVAMPEGRFSFGVMSTPGACANQLRKEVVHAAVPRTPDAVCVLAPSNNLTASRTVEEAGAAFGRLLATVCTRWPKEKRPSGIATIPSATERRWESPTRRTNWERQKRGLKLEQEPPQVKPSYPDVPDQGLGLQGAGAFPQHPPWEALCRTGRPPGTTAVSDVVIVRVRNFKYLLVWVRRREDQLVAPSGHPAAGRHPVQLLAVERLVALINRQPWDKVSNEDLLLLGARTHTASGVRGTAACTTSFLSWLAHAPGVDITPKEKRPSGMATIPSATERRWESPTRRTNWERQKRGLKLEQEPPQVKPSYPDVPDQGLGLQGAGAFPQHPPWEALCCTGRPPGTTAVSDVVIVRVRTFKYLLVWVRRREDQLVAPSGHPAGWPPAHLVTPPRPI</sequence>
<feature type="region of interest" description="Disordered" evidence="1">
    <location>
        <begin position="1017"/>
        <end position="1049"/>
    </location>
</feature>
<evidence type="ECO:0000313" key="3">
    <source>
        <dbReference type="Proteomes" id="UP000677803"/>
    </source>
</evidence>
<feature type="region of interest" description="Disordered" evidence="1">
    <location>
        <begin position="628"/>
        <end position="649"/>
    </location>
</feature>
<feature type="compositionally biased region" description="Acidic residues" evidence="1">
    <location>
        <begin position="46"/>
        <end position="55"/>
    </location>
</feature>
<name>A0A8S4B3J5_9TELE</name>
<feature type="compositionally biased region" description="Basic and acidic residues" evidence="1">
    <location>
        <begin position="833"/>
        <end position="856"/>
    </location>
</feature>
<feature type="region of interest" description="Disordered" evidence="1">
    <location>
        <begin position="584"/>
        <end position="608"/>
    </location>
</feature>
<keyword evidence="3" id="KW-1185">Reference proteome</keyword>
<dbReference type="AlphaFoldDB" id="A0A8S4B3J5"/>
<feature type="compositionally biased region" description="Basic residues" evidence="1">
    <location>
        <begin position="592"/>
        <end position="608"/>
    </location>
</feature>
<reference evidence="2" key="1">
    <citation type="submission" date="2021-05" db="EMBL/GenBank/DDBJ databases">
        <authorList>
            <person name="Tigano A."/>
        </authorList>
    </citation>
    <scope>NUCLEOTIDE SEQUENCE</scope>
</reference>
<dbReference type="Proteomes" id="UP000677803">
    <property type="component" value="Unassembled WGS sequence"/>
</dbReference>
<feature type="compositionally biased region" description="Low complexity" evidence="1">
    <location>
        <begin position="28"/>
        <end position="38"/>
    </location>
</feature>
<dbReference type="EMBL" id="CAJRST010011336">
    <property type="protein sequence ID" value="CAG5927811.1"/>
    <property type="molecule type" value="Genomic_DNA"/>
</dbReference>
<gene>
    <name evidence="2" type="ORF">MMEN_LOCUS11521</name>
</gene>
<feature type="region of interest" description="Disordered" evidence="1">
    <location>
        <begin position="833"/>
        <end position="863"/>
    </location>
</feature>
<evidence type="ECO:0000256" key="1">
    <source>
        <dbReference type="SAM" id="MobiDB-lite"/>
    </source>
</evidence>
<dbReference type="OrthoDB" id="8952497at2759"/>
<organism evidence="2 3">
    <name type="scientific">Menidia menidia</name>
    <name type="common">Atlantic silverside</name>
    <dbReference type="NCBI Taxonomy" id="238744"/>
    <lineage>
        <taxon>Eukaryota</taxon>
        <taxon>Metazoa</taxon>
        <taxon>Chordata</taxon>
        <taxon>Craniata</taxon>
        <taxon>Vertebrata</taxon>
        <taxon>Euteleostomi</taxon>
        <taxon>Actinopterygii</taxon>
        <taxon>Neopterygii</taxon>
        <taxon>Teleostei</taxon>
        <taxon>Neoteleostei</taxon>
        <taxon>Acanthomorphata</taxon>
        <taxon>Ovalentaria</taxon>
        <taxon>Atherinomorphae</taxon>
        <taxon>Atheriniformes</taxon>
        <taxon>Atherinopsidae</taxon>
        <taxon>Menidiinae</taxon>
        <taxon>Menidia</taxon>
    </lineage>
</organism>
<feature type="region of interest" description="Disordered" evidence="1">
    <location>
        <begin position="1"/>
        <end position="65"/>
    </location>
</feature>
<accession>A0A8S4B3J5</accession>
<comment type="caution">
    <text evidence="2">The sequence shown here is derived from an EMBL/GenBank/DDBJ whole genome shotgun (WGS) entry which is preliminary data.</text>
</comment>